<proteinExistence type="predicted"/>
<keyword evidence="3" id="KW-1185">Reference proteome</keyword>
<protein>
    <submittedName>
        <fullName evidence="2">Uncharacterized protein</fullName>
    </submittedName>
</protein>
<feature type="transmembrane region" description="Helical" evidence="1">
    <location>
        <begin position="16"/>
        <end position="37"/>
    </location>
</feature>
<keyword evidence="1" id="KW-0472">Membrane</keyword>
<sequence length="211" mass="23000">MAKGEYVNKKRSEGSLLLVLLLVFLFTAAGCLLFIFAPPAAEPGLLSSLIGSFVLFGGVHLCLPWNRNYYISLAPVIFYGSFFAAGPAAAFFVMAVSSIVLSIWFHRKSFALLGLIRMNIMLSLSTILVTVFQHYSRSLSFDNPSTLIITAFHLILTTTICLVCVKFFSVSLKDGSFRPSLVVHRESPTALRLVASPEGLLSGENRPSSEG</sequence>
<dbReference type="RefSeq" id="WP_090927637.1">
    <property type="nucleotide sequence ID" value="NZ_FOTY01000022.1"/>
</dbReference>
<feature type="transmembrane region" description="Helical" evidence="1">
    <location>
        <begin position="112"/>
        <end position="135"/>
    </location>
</feature>
<keyword evidence="1" id="KW-1133">Transmembrane helix</keyword>
<dbReference type="EMBL" id="FOTY01000022">
    <property type="protein sequence ID" value="SFM20947.1"/>
    <property type="molecule type" value="Genomic_DNA"/>
</dbReference>
<organism evidence="2 3">
    <name type="scientific">Salibacterium qingdaonense</name>
    <dbReference type="NCBI Taxonomy" id="266892"/>
    <lineage>
        <taxon>Bacteria</taxon>
        <taxon>Bacillati</taxon>
        <taxon>Bacillota</taxon>
        <taxon>Bacilli</taxon>
        <taxon>Bacillales</taxon>
        <taxon>Bacillaceae</taxon>
    </lineage>
</organism>
<dbReference type="PROSITE" id="PS51257">
    <property type="entry name" value="PROKAR_LIPOPROTEIN"/>
    <property type="match status" value="1"/>
</dbReference>
<gene>
    <name evidence="2" type="ORF">SAMN04488054_1222</name>
</gene>
<evidence type="ECO:0000313" key="3">
    <source>
        <dbReference type="Proteomes" id="UP000199668"/>
    </source>
</evidence>
<dbReference type="STRING" id="266892.SAMN04488054_1222"/>
<dbReference type="AlphaFoldDB" id="A0A1I4P083"/>
<feature type="transmembrane region" description="Helical" evidence="1">
    <location>
        <begin position="78"/>
        <end position="105"/>
    </location>
</feature>
<evidence type="ECO:0000313" key="2">
    <source>
        <dbReference type="EMBL" id="SFM20947.1"/>
    </source>
</evidence>
<keyword evidence="1" id="KW-0812">Transmembrane</keyword>
<dbReference type="Proteomes" id="UP000199668">
    <property type="component" value="Unassembled WGS sequence"/>
</dbReference>
<feature type="transmembrane region" description="Helical" evidence="1">
    <location>
        <begin position="44"/>
        <end position="66"/>
    </location>
</feature>
<reference evidence="2 3" key="1">
    <citation type="submission" date="2016-10" db="EMBL/GenBank/DDBJ databases">
        <authorList>
            <person name="de Groot N.N."/>
        </authorList>
    </citation>
    <scope>NUCLEOTIDE SEQUENCE [LARGE SCALE GENOMIC DNA]</scope>
    <source>
        <strain evidence="2 3">CGMCC 1.6134</strain>
    </source>
</reference>
<name>A0A1I4P083_9BACI</name>
<accession>A0A1I4P083</accession>
<feature type="transmembrane region" description="Helical" evidence="1">
    <location>
        <begin position="147"/>
        <end position="168"/>
    </location>
</feature>
<evidence type="ECO:0000256" key="1">
    <source>
        <dbReference type="SAM" id="Phobius"/>
    </source>
</evidence>